<organism evidence="1 2">
    <name type="scientific">Thiorhodococcus mannitoliphagus</name>
    <dbReference type="NCBI Taxonomy" id="329406"/>
    <lineage>
        <taxon>Bacteria</taxon>
        <taxon>Pseudomonadati</taxon>
        <taxon>Pseudomonadota</taxon>
        <taxon>Gammaproteobacteria</taxon>
        <taxon>Chromatiales</taxon>
        <taxon>Chromatiaceae</taxon>
        <taxon>Thiorhodococcus</taxon>
    </lineage>
</organism>
<keyword evidence="2" id="KW-1185">Reference proteome</keyword>
<sequence length="125" mass="13603">MFTEADVIHVYTRAQALADGVLMDVSVMAREAGFKVPVAVTAAVWSDCVAWPREDAGQDEQGRLWDVLTMARLEAGRHGNLQVVPFKVLRVPRDGTTPQLTQLTLHIGPGDDAEPVITILLPGED</sequence>
<protein>
    <submittedName>
        <fullName evidence="1">Uncharacterized protein</fullName>
    </submittedName>
</protein>
<reference evidence="2" key="1">
    <citation type="journal article" date="2020" name="Microbiol. Resour. Announc.">
        <title>Draft Genome Sequences of Thiorhodococcus mannitoliphagus and Thiorhodococcus minor, Purple Sulfur Photosynthetic Bacteria in the Gammaproteobacterial Family Chromatiaceae.</title>
        <authorList>
            <person name="Aviles F.A."/>
            <person name="Meyer T.E."/>
            <person name="Kyndt J.A."/>
        </authorList>
    </citation>
    <scope>NUCLEOTIDE SEQUENCE [LARGE SCALE GENOMIC DNA]</scope>
    <source>
        <strain evidence="2">DSM 18266</strain>
    </source>
</reference>
<dbReference type="AlphaFoldDB" id="A0A6P1DW96"/>
<accession>A0A6P1DW96</accession>
<dbReference type="Proteomes" id="UP000471640">
    <property type="component" value="Unassembled WGS sequence"/>
</dbReference>
<dbReference type="InterPro" id="IPR046480">
    <property type="entry name" value="DUF6573"/>
</dbReference>
<proteinExistence type="predicted"/>
<evidence type="ECO:0000313" key="1">
    <source>
        <dbReference type="EMBL" id="NEX19905.1"/>
    </source>
</evidence>
<dbReference type="Pfam" id="PF20213">
    <property type="entry name" value="DUF6573"/>
    <property type="match status" value="1"/>
</dbReference>
<gene>
    <name evidence="1" type="ORF">G3480_06175</name>
</gene>
<dbReference type="EMBL" id="JAAIJR010000018">
    <property type="protein sequence ID" value="NEX19905.1"/>
    <property type="molecule type" value="Genomic_DNA"/>
</dbReference>
<name>A0A6P1DW96_9GAMM</name>
<evidence type="ECO:0000313" key="2">
    <source>
        <dbReference type="Proteomes" id="UP000471640"/>
    </source>
</evidence>
<reference evidence="1 2" key="2">
    <citation type="submission" date="2020-02" db="EMBL/GenBank/DDBJ databases">
        <title>Genome sequences of Thiorhodococcus mannitoliphagus and Thiorhodococcus minor, purple sulfur photosynthetic bacteria in the gammaproteobacterial family, Chromatiaceae.</title>
        <authorList>
            <person name="Aviles F.A."/>
            <person name="Meyer T.E."/>
            <person name="Kyndt J.A."/>
        </authorList>
    </citation>
    <scope>NUCLEOTIDE SEQUENCE [LARGE SCALE GENOMIC DNA]</scope>
    <source>
        <strain evidence="1 2">DSM 18266</strain>
    </source>
</reference>
<comment type="caution">
    <text evidence="1">The sequence shown here is derived from an EMBL/GenBank/DDBJ whole genome shotgun (WGS) entry which is preliminary data.</text>
</comment>